<reference evidence="2" key="1">
    <citation type="submission" date="2011-12" db="EMBL/GenBank/DDBJ databases">
        <authorList>
            <consortium name="The Broad Institute Genome Sequencing Platform"/>
            <person name="Russ C."/>
            <person name="Tyler B."/>
            <person name="Panabieres F."/>
            <person name="Shan W."/>
            <person name="Tripathy S."/>
            <person name="Grunwald N."/>
            <person name="Machado M."/>
            <person name="Young S.K."/>
            <person name="Zeng Q."/>
            <person name="Gargeya S."/>
            <person name="Fitzgerald M."/>
            <person name="Haas B."/>
            <person name="Abouelleil A."/>
            <person name="Alvarado L."/>
            <person name="Arachchi H.M."/>
            <person name="Berlin A."/>
            <person name="Chapman S.B."/>
            <person name="Gearin G."/>
            <person name="Goldberg J."/>
            <person name="Griggs A."/>
            <person name="Gujja S."/>
            <person name="Hansen M."/>
            <person name="Heiman D."/>
            <person name="Howarth C."/>
            <person name="Larimer J."/>
            <person name="Lui A."/>
            <person name="MacDonald P.J.P."/>
            <person name="McCowen C."/>
            <person name="Montmayeur A."/>
            <person name="Murphy C."/>
            <person name="Neiman D."/>
            <person name="Pearson M."/>
            <person name="Priest M."/>
            <person name="Roberts A."/>
            <person name="Saif S."/>
            <person name="Shea T."/>
            <person name="Sisk P."/>
            <person name="Stolte C."/>
            <person name="Sykes S."/>
            <person name="Wortman J."/>
            <person name="Nusbaum C."/>
            <person name="Birren B."/>
        </authorList>
    </citation>
    <scope>NUCLEOTIDE SEQUENCE [LARGE SCALE GENOMIC DNA]</scope>
    <source>
        <strain evidence="2">INRA-310</strain>
    </source>
</reference>
<dbReference type="OrthoDB" id="105693at2759"/>
<evidence type="ECO:0000313" key="1">
    <source>
        <dbReference type="EMBL" id="ETN22114.1"/>
    </source>
</evidence>
<accession>W2RBN7</accession>
<dbReference type="GeneID" id="20189484"/>
<dbReference type="Proteomes" id="UP000018817">
    <property type="component" value="Unassembled WGS sequence"/>
</dbReference>
<dbReference type="VEuPathDB" id="FungiDB:PPTG_20885"/>
<dbReference type="EMBL" id="KI669562">
    <property type="protein sequence ID" value="ETN22114.1"/>
    <property type="molecule type" value="Genomic_DNA"/>
</dbReference>
<organism evidence="1 2">
    <name type="scientific">Phytophthora nicotianae (strain INRA-310)</name>
    <name type="common">Phytophthora parasitica</name>
    <dbReference type="NCBI Taxonomy" id="761204"/>
    <lineage>
        <taxon>Eukaryota</taxon>
        <taxon>Sar</taxon>
        <taxon>Stramenopiles</taxon>
        <taxon>Oomycota</taxon>
        <taxon>Peronosporomycetes</taxon>
        <taxon>Peronosporales</taxon>
        <taxon>Peronosporaceae</taxon>
        <taxon>Phytophthora</taxon>
    </lineage>
</organism>
<dbReference type="AlphaFoldDB" id="W2RBN7"/>
<sequence>MVQTSFQDWDDKQLVQIAQLFESQGIRVTWDYVARRMKKTRRSAKELRLPVPRYGQLCYPDLLLDDHLVLLLNRP</sequence>
<name>W2RBN7_PHYN3</name>
<reference evidence="1 2" key="2">
    <citation type="submission" date="2013-11" db="EMBL/GenBank/DDBJ databases">
        <title>The Genome Sequence of Phytophthora parasitica INRA-310.</title>
        <authorList>
            <consortium name="The Broad Institute Genomics Platform"/>
            <person name="Russ C."/>
            <person name="Tyler B."/>
            <person name="Panabieres F."/>
            <person name="Shan W."/>
            <person name="Tripathy S."/>
            <person name="Grunwald N."/>
            <person name="Machado M."/>
            <person name="Johnson C.S."/>
            <person name="Arredondo F."/>
            <person name="Hong C."/>
            <person name="Coffey M."/>
            <person name="Young S.K."/>
            <person name="Zeng Q."/>
            <person name="Gargeya S."/>
            <person name="Fitzgerald M."/>
            <person name="Abouelleil A."/>
            <person name="Alvarado L."/>
            <person name="Chapman S.B."/>
            <person name="Gainer-Dewar J."/>
            <person name="Goldberg J."/>
            <person name="Griggs A."/>
            <person name="Gujja S."/>
            <person name="Hansen M."/>
            <person name="Howarth C."/>
            <person name="Imamovic A."/>
            <person name="Ireland A."/>
            <person name="Larimer J."/>
            <person name="McCowan C."/>
            <person name="Murphy C."/>
            <person name="Pearson M."/>
            <person name="Poon T.W."/>
            <person name="Priest M."/>
            <person name="Roberts A."/>
            <person name="Saif S."/>
            <person name="Shea T."/>
            <person name="Sykes S."/>
            <person name="Wortman J."/>
            <person name="Nusbaum C."/>
            <person name="Birren B."/>
        </authorList>
    </citation>
    <scope>NUCLEOTIDE SEQUENCE [LARGE SCALE GENOMIC DNA]</scope>
    <source>
        <strain evidence="1 2">INRA-310</strain>
    </source>
</reference>
<proteinExistence type="predicted"/>
<gene>
    <name evidence="1" type="ORF">PPTG_20885</name>
</gene>
<protein>
    <submittedName>
        <fullName evidence="1">Uncharacterized protein</fullName>
    </submittedName>
</protein>
<evidence type="ECO:0000313" key="2">
    <source>
        <dbReference type="Proteomes" id="UP000018817"/>
    </source>
</evidence>
<dbReference type="RefSeq" id="XP_008892560.1">
    <property type="nucleotide sequence ID" value="XM_008894312.1"/>
</dbReference>